<dbReference type="PANTHER" id="PTHR33608">
    <property type="entry name" value="BLL2464 PROTEIN"/>
    <property type="match status" value="1"/>
</dbReference>
<proteinExistence type="predicted"/>
<reference evidence="2" key="1">
    <citation type="submission" date="2018-05" db="EMBL/GenBank/DDBJ databases">
        <authorList>
            <person name="Lanie J.A."/>
            <person name="Ng W.-L."/>
            <person name="Kazmierczak K.M."/>
            <person name="Andrzejewski T.M."/>
            <person name="Davidsen T.M."/>
            <person name="Wayne K.J."/>
            <person name="Tettelin H."/>
            <person name="Glass J.I."/>
            <person name="Rusch D."/>
            <person name="Podicherti R."/>
            <person name="Tsui H.-C.T."/>
            <person name="Winkler M.E."/>
        </authorList>
    </citation>
    <scope>NUCLEOTIDE SEQUENCE</scope>
</reference>
<gene>
    <name evidence="2" type="ORF">METZ01_LOCUS201552</name>
</gene>
<evidence type="ECO:0000259" key="1">
    <source>
        <dbReference type="Pfam" id="PF01882"/>
    </source>
</evidence>
<dbReference type="Gene3D" id="3.40.50.410">
    <property type="entry name" value="von Willebrand factor, type A domain"/>
    <property type="match status" value="1"/>
</dbReference>
<organism evidence="2">
    <name type="scientific">marine metagenome</name>
    <dbReference type="NCBI Taxonomy" id="408172"/>
    <lineage>
        <taxon>unclassified sequences</taxon>
        <taxon>metagenomes</taxon>
        <taxon>ecological metagenomes</taxon>
    </lineage>
</organism>
<dbReference type="InterPro" id="IPR002881">
    <property type="entry name" value="DUF58"/>
</dbReference>
<dbReference type="AlphaFoldDB" id="A0A382EDB0"/>
<dbReference type="PANTHER" id="PTHR33608:SF7">
    <property type="entry name" value="DUF58 DOMAIN-CONTAINING PROTEIN"/>
    <property type="match status" value="1"/>
</dbReference>
<protein>
    <recommendedName>
        <fullName evidence="1">DUF58 domain-containing protein</fullName>
    </recommendedName>
</protein>
<dbReference type="InterPro" id="IPR036465">
    <property type="entry name" value="vWFA_dom_sf"/>
</dbReference>
<accession>A0A382EDB0</accession>
<dbReference type="SUPFAM" id="SSF53300">
    <property type="entry name" value="vWA-like"/>
    <property type="match status" value="1"/>
</dbReference>
<name>A0A382EDB0_9ZZZZ</name>
<dbReference type="Pfam" id="PF01882">
    <property type="entry name" value="DUF58"/>
    <property type="match status" value="1"/>
</dbReference>
<dbReference type="EMBL" id="UINC01043944">
    <property type="protein sequence ID" value="SVB48698.1"/>
    <property type="molecule type" value="Genomic_DNA"/>
</dbReference>
<sequence length="303" mass="34939">MNENVYSEILDGDVLTRLSGQFLHARQPMVGNIVGHHKSPYRGSSVEFAEYRKYVPGDDPRLLDWRVLARTDRYYIREFEADTNLRCYVVVDCSKSMSFGEKGVRKFDYARKVAATLSYMLVHQGDAVGLEIFDDGVVSDIPPRRNPLHLKYIFETLAGAEPRGETGLVAELHQFAERIRQRAMVIIISDCFCDVDELLNCFEHLHFQKHDFALFHLLDPLELDLALDRPIRFQDLESSDILLAEPEIIREQYLEAVREYLVKIHEGCNKHNADYRRVSTDQPYDSVIADFLIDRAQLAKGRG</sequence>
<evidence type="ECO:0000313" key="2">
    <source>
        <dbReference type="EMBL" id="SVB48698.1"/>
    </source>
</evidence>
<feature type="domain" description="DUF58" evidence="1">
    <location>
        <begin position="50"/>
        <end position="259"/>
    </location>
</feature>